<gene>
    <name evidence="1" type="ORF">WMY93_033311</name>
</gene>
<evidence type="ECO:0000313" key="2">
    <source>
        <dbReference type="Proteomes" id="UP001460270"/>
    </source>
</evidence>
<dbReference type="InterPro" id="IPR015943">
    <property type="entry name" value="WD40/YVTN_repeat-like_dom_sf"/>
</dbReference>
<dbReference type="Gene3D" id="2.130.10.10">
    <property type="entry name" value="YVTN repeat-like/Quinoprotein amine dehydrogenase"/>
    <property type="match status" value="1"/>
</dbReference>
<dbReference type="GO" id="GO:0043124">
    <property type="term" value="P:negative regulation of canonical NF-kappaB signal transduction"/>
    <property type="evidence" value="ECO:0007669"/>
    <property type="project" value="TreeGrafter"/>
</dbReference>
<evidence type="ECO:0000313" key="1">
    <source>
        <dbReference type="EMBL" id="KAK7880021.1"/>
    </source>
</evidence>
<dbReference type="PANTHER" id="PTHR44813:SF1">
    <property type="entry name" value="MITOGEN-ACTIVATED PROTEIN KINASE-BINDING PROTEIN 1"/>
    <property type="match status" value="1"/>
</dbReference>
<evidence type="ECO:0008006" key="3">
    <source>
        <dbReference type="Google" id="ProtNLM"/>
    </source>
</evidence>
<dbReference type="PANTHER" id="PTHR44813">
    <property type="entry name" value="MITOGEN-ACTIVATED PROTEIN KINASE-BINDING PROTEIN 1"/>
    <property type="match status" value="1"/>
</dbReference>
<dbReference type="InterPro" id="IPR036322">
    <property type="entry name" value="WD40_repeat_dom_sf"/>
</dbReference>
<dbReference type="GO" id="GO:0005737">
    <property type="term" value="C:cytoplasm"/>
    <property type="evidence" value="ECO:0007669"/>
    <property type="project" value="TreeGrafter"/>
</dbReference>
<dbReference type="SUPFAM" id="SSF50978">
    <property type="entry name" value="WD40 repeat-like"/>
    <property type="match status" value="1"/>
</dbReference>
<reference evidence="2" key="1">
    <citation type="submission" date="2024-04" db="EMBL/GenBank/DDBJ databases">
        <title>Salinicola lusitanus LLJ914,a marine bacterium isolated from the Okinawa Trough.</title>
        <authorList>
            <person name="Li J."/>
        </authorList>
    </citation>
    <scope>NUCLEOTIDE SEQUENCE [LARGE SCALE GENOMIC DNA]</scope>
</reference>
<comment type="caution">
    <text evidence="1">The sequence shown here is derived from an EMBL/GenBank/DDBJ whole genome shotgun (WGS) entry which is preliminary data.</text>
</comment>
<keyword evidence="2" id="KW-1185">Reference proteome</keyword>
<name>A0AAW0MLK9_9GOBI</name>
<dbReference type="InterPro" id="IPR001680">
    <property type="entry name" value="WD40_rpt"/>
</dbReference>
<protein>
    <recommendedName>
        <fullName evidence="3">Translation initiation factor beta propellor-like domain-containing protein</fullName>
    </recommendedName>
</protein>
<dbReference type="AlphaFoldDB" id="A0AAW0MLK9"/>
<dbReference type="SMART" id="SM00320">
    <property type="entry name" value="WD40"/>
    <property type="match status" value="2"/>
</dbReference>
<dbReference type="Proteomes" id="UP001460270">
    <property type="component" value="Unassembled WGS sequence"/>
</dbReference>
<dbReference type="GO" id="GO:0046330">
    <property type="term" value="P:positive regulation of JNK cascade"/>
    <property type="evidence" value="ECO:0007669"/>
    <property type="project" value="TreeGrafter"/>
</dbReference>
<dbReference type="InterPro" id="IPR055292">
    <property type="entry name" value="MABP1"/>
</dbReference>
<dbReference type="EMBL" id="JBBPFD010000157">
    <property type="protein sequence ID" value="KAK7880021.1"/>
    <property type="molecule type" value="Genomic_DNA"/>
</dbReference>
<organism evidence="1 2">
    <name type="scientific">Mugilogobius chulae</name>
    <name type="common">yellowstripe goby</name>
    <dbReference type="NCBI Taxonomy" id="88201"/>
    <lineage>
        <taxon>Eukaryota</taxon>
        <taxon>Metazoa</taxon>
        <taxon>Chordata</taxon>
        <taxon>Craniata</taxon>
        <taxon>Vertebrata</taxon>
        <taxon>Euteleostomi</taxon>
        <taxon>Actinopterygii</taxon>
        <taxon>Neopterygii</taxon>
        <taxon>Teleostei</taxon>
        <taxon>Neoteleostei</taxon>
        <taxon>Acanthomorphata</taxon>
        <taxon>Gobiaria</taxon>
        <taxon>Gobiiformes</taxon>
        <taxon>Gobioidei</taxon>
        <taxon>Gobiidae</taxon>
        <taxon>Gobionellinae</taxon>
        <taxon>Mugilogobius</taxon>
    </lineage>
</organism>
<accession>A0AAW0MLK9</accession>
<proteinExistence type="predicted"/>
<sequence>MLPTARLNSEETGLSLNQAQWKRPKDKCVVVLLNPRKNKQQHIFNSSRKAVTTLSFSPDGKYVVTGECGHMPAVRVWDVTERAQMAELHEHKYGVACVAFSPNGKYIVSVGFQHDMTVCVWNWKVTAPPTVRERDMTVCVWNWKVTAPPTGTSVCVCVCTRESATYRSMCVTAPTTALSECVSESESSTVRERDMTVCVWNWKVTAPPTVCVCLCVYERERHLQEHVCNSANYSPV</sequence>
<dbReference type="Pfam" id="PF00400">
    <property type="entry name" value="WD40"/>
    <property type="match status" value="2"/>
</dbReference>